<sequence length="96" mass="11229">MQEKIDRLLIDWHEAGRAAFERAYKSLNYDAQYPKVAVEKRKYICLDERTTGAYLLEKATGNIYRIKSKYGVPNFKKLIGHIDTVTGADLARNRWY</sequence>
<evidence type="ECO:0000313" key="1">
    <source>
        <dbReference type="EMBL" id="QJA96858.1"/>
    </source>
</evidence>
<protein>
    <submittedName>
        <fullName evidence="1">Uncharacterized protein</fullName>
    </submittedName>
</protein>
<proteinExistence type="predicted"/>
<organism evidence="1">
    <name type="scientific">viral metagenome</name>
    <dbReference type="NCBI Taxonomy" id="1070528"/>
    <lineage>
        <taxon>unclassified sequences</taxon>
        <taxon>metagenomes</taxon>
        <taxon>organismal metagenomes</taxon>
    </lineage>
</organism>
<dbReference type="EMBL" id="MT143440">
    <property type="protein sequence ID" value="QJA96858.1"/>
    <property type="molecule type" value="Genomic_DNA"/>
</dbReference>
<gene>
    <name evidence="1" type="ORF">MM415B07220_0007</name>
</gene>
<accession>A0A6M3LW79</accession>
<reference evidence="1" key="1">
    <citation type="submission" date="2020-03" db="EMBL/GenBank/DDBJ databases">
        <title>The deep terrestrial virosphere.</title>
        <authorList>
            <person name="Holmfeldt K."/>
            <person name="Nilsson E."/>
            <person name="Simone D."/>
            <person name="Lopez-Fernandez M."/>
            <person name="Wu X."/>
            <person name="de Brujin I."/>
            <person name="Lundin D."/>
            <person name="Andersson A."/>
            <person name="Bertilsson S."/>
            <person name="Dopson M."/>
        </authorList>
    </citation>
    <scope>NUCLEOTIDE SEQUENCE</scope>
    <source>
        <strain evidence="1">MM415B07220</strain>
    </source>
</reference>
<name>A0A6M3LW79_9ZZZZ</name>
<dbReference type="AlphaFoldDB" id="A0A6M3LW79"/>